<evidence type="ECO:0000256" key="1">
    <source>
        <dbReference type="SAM" id="MobiDB-lite"/>
    </source>
</evidence>
<comment type="caution">
    <text evidence="2">The sequence shown here is derived from an EMBL/GenBank/DDBJ whole genome shotgun (WGS) entry which is preliminary data.</text>
</comment>
<reference evidence="2" key="1">
    <citation type="journal article" date="2023" name="G3 (Bethesda)">
        <title>A reference genome for the long-term kleptoplast-retaining sea slug Elysia crispata morphotype clarki.</title>
        <authorList>
            <person name="Eastman K.E."/>
            <person name="Pendleton A.L."/>
            <person name="Shaikh M.A."/>
            <person name="Suttiyut T."/>
            <person name="Ogas R."/>
            <person name="Tomko P."/>
            <person name="Gavelis G."/>
            <person name="Widhalm J.R."/>
            <person name="Wisecaver J.H."/>
        </authorList>
    </citation>
    <scope>NUCLEOTIDE SEQUENCE</scope>
    <source>
        <strain evidence="2">ECLA1</strain>
    </source>
</reference>
<feature type="region of interest" description="Disordered" evidence="1">
    <location>
        <begin position="1"/>
        <end position="41"/>
    </location>
</feature>
<feature type="region of interest" description="Disordered" evidence="1">
    <location>
        <begin position="57"/>
        <end position="99"/>
    </location>
</feature>
<dbReference type="Proteomes" id="UP001283361">
    <property type="component" value="Unassembled WGS sequence"/>
</dbReference>
<accession>A0AAE0XRJ0</accession>
<feature type="compositionally biased region" description="Basic and acidic residues" evidence="1">
    <location>
        <begin position="13"/>
        <end position="22"/>
    </location>
</feature>
<protein>
    <submittedName>
        <fullName evidence="2">Uncharacterized protein</fullName>
    </submittedName>
</protein>
<sequence>MPGAGAPEGSKLCADRTAKRDNLPANGVELRSPSGRISHPSTINNILPWRYFAESRENRKYGASRSGRLKLERPRRKGDAIAPEVKRNRAVQGIQSDRN</sequence>
<name>A0AAE0XRJ0_9GAST</name>
<proteinExistence type="predicted"/>
<keyword evidence="3" id="KW-1185">Reference proteome</keyword>
<dbReference type="AlphaFoldDB" id="A0AAE0XRJ0"/>
<evidence type="ECO:0000313" key="2">
    <source>
        <dbReference type="EMBL" id="KAK3702739.1"/>
    </source>
</evidence>
<dbReference type="EMBL" id="JAWDGP010007852">
    <property type="protein sequence ID" value="KAK3702739.1"/>
    <property type="molecule type" value="Genomic_DNA"/>
</dbReference>
<gene>
    <name evidence="2" type="ORF">RRG08_042724</name>
</gene>
<evidence type="ECO:0000313" key="3">
    <source>
        <dbReference type="Proteomes" id="UP001283361"/>
    </source>
</evidence>
<organism evidence="2 3">
    <name type="scientific">Elysia crispata</name>
    <name type="common">lettuce slug</name>
    <dbReference type="NCBI Taxonomy" id="231223"/>
    <lineage>
        <taxon>Eukaryota</taxon>
        <taxon>Metazoa</taxon>
        <taxon>Spiralia</taxon>
        <taxon>Lophotrochozoa</taxon>
        <taxon>Mollusca</taxon>
        <taxon>Gastropoda</taxon>
        <taxon>Heterobranchia</taxon>
        <taxon>Euthyneura</taxon>
        <taxon>Panpulmonata</taxon>
        <taxon>Sacoglossa</taxon>
        <taxon>Placobranchoidea</taxon>
        <taxon>Plakobranchidae</taxon>
        <taxon>Elysia</taxon>
    </lineage>
</organism>